<evidence type="ECO:0000256" key="1">
    <source>
        <dbReference type="SAM" id="Phobius"/>
    </source>
</evidence>
<accession>X1DMV4</accession>
<name>X1DMV4_9ZZZZ</name>
<evidence type="ECO:0008006" key="3">
    <source>
        <dbReference type="Google" id="ProtNLM"/>
    </source>
</evidence>
<feature type="non-terminal residue" evidence="2">
    <location>
        <position position="1"/>
    </location>
</feature>
<keyword evidence="1" id="KW-1133">Transmembrane helix</keyword>
<gene>
    <name evidence="2" type="ORF">S01H4_59103</name>
</gene>
<feature type="transmembrane region" description="Helical" evidence="1">
    <location>
        <begin position="97"/>
        <end position="121"/>
    </location>
</feature>
<comment type="caution">
    <text evidence="2">The sequence shown here is derived from an EMBL/GenBank/DDBJ whole genome shotgun (WGS) entry which is preliminary data.</text>
</comment>
<keyword evidence="1" id="KW-0472">Membrane</keyword>
<dbReference type="InterPro" id="IPR007038">
    <property type="entry name" value="HupE_UreJ"/>
</dbReference>
<sequence>DLIPAFAIALFAGLRGAAPGRRALFILPLAWFVGGLLGVFIEGLPTLPVAGISFLVLGALVAADLNLTNKSFMAVVIVVGGVHGILNGVTLKEGPGVLGLIGIMATLFVVVAIVSAFIVSLKKPWTRIVVRVAGSWVAAMGMLMFGWMIRGQG</sequence>
<proteinExistence type="predicted"/>
<dbReference type="Pfam" id="PF04955">
    <property type="entry name" value="HupE_UreJ"/>
    <property type="match status" value="1"/>
</dbReference>
<feature type="transmembrane region" description="Helical" evidence="1">
    <location>
        <begin position="47"/>
        <end position="65"/>
    </location>
</feature>
<reference evidence="2" key="1">
    <citation type="journal article" date="2014" name="Front. Microbiol.">
        <title>High frequency of phylogenetically diverse reductive dehalogenase-homologous genes in deep subseafloor sedimentary metagenomes.</title>
        <authorList>
            <person name="Kawai M."/>
            <person name="Futagami T."/>
            <person name="Toyoda A."/>
            <person name="Takaki Y."/>
            <person name="Nishi S."/>
            <person name="Hori S."/>
            <person name="Arai W."/>
            <person name="Tsubouchi T."/>
            <person name="Morono Y."/>
            <person name="Uchiyama I."/>
            <person name="Ito T."/>
            <person name="Fujiyama A."/>
            <person name="Inagaki F."/>
            <person name="Takami H."/>
        </authorList>
    </citation>
    <scope>NUCLEOTIDE SEQUENCE</scope>
    <source>
        <strain evidence="2">Expedition CK06-06</strain>
    </source>
</reference>
<dbReference type="EMBL" id="BART01034612">
    <property type="protein sequence ID" value="GAH06334.1"/>
    <property type="molecule type" value="Genomic_DNA"/>
</dbReference>
<dbReference type="AlphaFoldDB" id="X1DMV4"/>
<evidence type="ECO:0000313" key="2">
    <source>
        <dbReference type="EMBL" id="GAH06334.1"/>
    </source>
</evidence>
<feature type="transmembrane region" description="Helical" evidence="1">
    <location>
        <begin position="23"/>
        <end position="41"/>
    </location>
</feature>
<feature type="transmembrane region" description="Helical" evidence="1">
    <location>
        <begin position="128"/>
        <end position="149"/>
    </location>
</feature>
<protein>
    <recommendedName>
        <fullName evidence="3">HupE/UreJ family protein</fullName>
    </recommendedName>
</protein>
<feature type="transmembrane region" description="Helical" evidence="1">
    <location>
        <begin position="72"/>
        <end position="91"/>
    </location>
</feature>
<keyword evidence="1" id="KW-0812">Transmembrane</keyword>
<organism evidence="2">
    <name type="scientific">marine sediment metagenome</name>
    <dbReference type="NCBI Taxonomy" id="412755"/>
    <lineage>
        <taxon>unclassified sequences</taxon>
        <taxon>metagenomes</taxon>
        <taxon>ecological metagenomes</taxon>
    </lineage>
</organism>